<dbReference type="PANTHER" id="PTHR43745">
    <property type="entry name" value="NITROREDUCTASE MJ1384-RELATED"/>
    <property type="match status" value="1"/>
</dbReference>
<reference evidence="2 3" key="2">
    <citation type="journal article" date="2008" name="Int. J. Syst. Evol. Microbiol.">
        <title>Methanocella paludicola gen. nov., sp. nov., a methane-producing archaeon, the first isolate of the lineage 'Rice Cluster I', and proposal of the new archaeal order Methanocellales ord. nov.</title>
        <authorList>
            <person name="Sakai S."/>
            <person name="Imachi H."/>
            <person name="Hanada S."/>
            <person name="Ohashi A."/>
            <person name="Harada H."/>
            <person name="Kamagata Y."/>
        </authorList>
    </citation>
    <scope>NUCLEOTIDE SEQUENCE [LARGE SCALE GENOMIC DNA]</scope>
    <source>
        <strain evidence="3">DSM 17711 / JCM 13418 / NBRC 101707 / SANAE</strain>
    </source>
</reference>
<dbReference type="EMBL" id="AP011532">
    <property type="protein sequence ID" value="BAI61071.1"/>
    <property type="molecule type" value="Genomic_DNA"/>
</dbReference>
<dbReference type="InParanoid" id="D1YX99"/>
<dbReference type="PANTHER" id="PTHR43745:SF2">
    <property type="entry name" value="NITROREDUCTASE MJ1384-RELATED"/>
    <property type="match status" value="1"/>
</dbReference>
<feature type="domain" description="Nitroreductase" evidence="1">
    <location>
        <begin position="27"/>
        <end position="201"/>
    </location>
</feature>
<dbReference type="NCBIfam" id="TIGR03605">
    <property type="entry name" value="antibiot_sagB"/>
    <property type="match status" value="1"/>
</dbReference>
<dbReference type="Pfam" id="PF00881">
    <property type="entry name" value="Nitroreductase"/>
    <property type="match status" value="1"/>
</dbReference>
<keyword evidence="3" id="KW-1185">Reference proteome</keyword>
<dbReference type="SUPFAM" id="SSF55469">
    <property type="entry name" value="FMN-dependent nitroreductase-like"/>
    <property type="match status" value="1"/>
</dbReference>
<dbReference type="Proteomes" id="UP000001882">
    <property type="component" value="Chromosome"/>
</dbReference>
<dbReference type="GO" id="GO:0016491">
    <property type="term" value="F:oxidoreductase activity"/>
    <property type="evidence" value="ECO:0007669"/>
    <property type="project" value="InterPro"/>
</dbReference>
<accession>D1YX99</accession>
<gene>
    <name evidence="2" type="ordered locus">MCP_0999</name>
</gene>
<dbReference type="eggNOG" id="arCOG00288">
    <property type="taxonomic scope" value="Archaea"/>
</dbReference>
<evidence type="ECO:0000313" key="3">
    <source>
        <dbReference type="Proteomes" id="UP000001882"/>
    </source>
</evidence>
<protein>
    <submittedName>
        <fullName evidence="2">Nitroreductase</fullName>
    </submittedName>
</protein>
<dbReference type="PATRIC" id="fig|304371.9.peg.1029"/>
<sequence length="203" mass="21319">MPVSSSNTIKLPAPVNDGNMSVEKALAGRRSVREFKDAPLDIAEVSQLLWAAQGITDPDGFRTAPSAGALYPLEVYVAAGNVKGLTPGIYKYKPVDHELTPVKAGDARAALSDAALGQSAIKDGAVVIIIAGVFERTTVKYPAGEKYVHMEAGHSAQNVYLQAHALGLGTVAVGAFYDDAVKKAAGMSENERPLYLMPVGRPA</sequence>
<dbReference type="InterPro" id="IPR029479">
    <property type="entry name" value="Nitroreductase"/>
</dbReference>
<evidence type="ECO:0000259" key="1">
    <source>
        <dbReference type="Pfam" id="PF00881"/>
    </source>
</evidence>
<proteinExistence type="predicted"/>
<dbReference type="InterPro" id="IPR000415">
    <property type="entry name" value="Nitroreductase-like"/>
</dbReference>
<reference evidence="2 3" key="1">
    <citation type="journal article" date="2007" name="Appl. Environ. Microbiol.">
        <title>Isolation of key methanogens for global methane emission from rice paddy fields: a novel isolate affiliated with the clone cluster rice cluster I.</title>
        <authorList>
            <person name="Sakai S."/>
            <person name="Imachi H."/>
            <person name="Sekiguchi Y."/>
            <person name="Ohashi A."/>
            <person name="Harada H."/>
            <person name="Kamagata Y."/>
        </authorList>
    </citation>
    <scope>NUCLEOTIDE SEQUENCE [LARGE SCALE GENOMIC DNA]</scope>
    <source>
        <strain evidence="3">DSM 17711 / JCM 13418 / NBRC 101707 / SANAE</strain>
    </source>
</reference>
<dbReference type="InterPro" id="IPR052544">
    <property type="entry name" value="Bacteriocin_Proc_Enz"/>
</dbReference>
<dbReference type="AlphaFoldDB" id="D1YX99"/>
<evidence type="ECO:0000313" key="2">
    <source>
        <dbReference type="EMBL" id="BAI61071.1"/>
    </source>
</evidence>
<dbReference type="CDD" id="cd02142">
    <property type="entry name" value="McbC_SagB-like_oxidoreductase"/>
    <property type="match status" value="1"/>
</dbReference>
<organism evidence="2 3">
    <name type="scientific">Methanocella paludicola (strain DSM 17711 / JCM 13418 / NBRC 101707 / SANAE)</name>
    <dbReference type="NCBI Taxonomy" id="304371"/>
    <lineage>
        <taxon>Archaea</taxon>
        <taxon>Methanobacteriati</taxon>
        <taxon>Methanobacteriota</taxon>
        <taxon>Stenosarchaea group</taxon>
        <taxon>Methanomicrobia</taxon>
        <taxon>Methanocellales</taxon>
        <taxon>Methanocellaceae</taxon>
        <taxon>Methanocella</taxon>
    </lineage>
</organism>
<dbReference type="STRING" id="304371.MCP_0999"/>
<dbReference type="Gene3D" id="3.40.109.10">
    <property type="entry name" value="NADH Oxidase"/>
    <property type="match status" value="1"/>
</dbReference>
<name>D1YX99_METPS</name>
<reference evidence="3" key="3">
    <citation type="journal article" date="2011" name="PLoS ONE">
        <title>Genome sequence of a mesophilic hydrogenotrophic methanogen Methanocella paludicola, the first cultivated representative of the order Methanocellales.</title>
        <authorList>
            <person name="Sakai S."/>
            <person name="Takaki Y."/>
            <person name="Shimamura S."/>
            <person name="Sekine M."/>
            <person name="Tajima T."/>
            <person name="Kosugi H."/>
            <person name="Ichikawa N."/>
            <person name="Tasumi E."/>
            <person name="Hiraki A.T."/>
            <person name="Shimizu A."/>
            <person name="Kato Y."/>
            <person name="Nishiko R."/>
            <person name="Mori K."/>
            <person name="Fujita N."/>
            <person name="Imachi H."/>
            <person name="Takai K."/>
        </authorList>
    </citation>
    <scope>NUCLEOTIDE SEQUENCE [LARGE SCALE GENOMIC DNA]</scope>
    <source>
        <strain evidence="3">DSM 17711 / JCM 13418 / NBRC 101707 / SANAE</strain>
    </source>
</reference>
<dbReference type="InterPro" id="IPR020051">
    <property type="entry name" value="SagB-type_dehydrogenase"/>
</dbReference>
<dbReference type="KEGG" id="mpd:MCP_0999"/>